<sequence length="94" mass="10421">MNRPSPSWRWRARRSPRRPRARRLRPPEDRHTPTLNFGAGIHYCPGAQYTRLVAGQTLSALVHALPGLALTGQAPAPRPAGLVLRRPTLLHGHG</sequence>
<reference evidence="2 3" key="1">
    <citation type="submission" date="2024-03" db="EMBL/GenBank/DDBJ databases">
        <title>Novel Streptomyces species of biotechnological and ecological value are a feature of Machair soil.</title>
        <authorList>
            <person name="Prole J.R."/>
            <person name="Goodfellow M."/>
            <person name="Allenby N."/>
            <person name="Ward A.C."/>
        </authorList>
    </citation>
    <scope>NUCLEOTIDE SEQUENCE [LARGE SCALE GENOMIC DNA]</scope>
    <source>
        <strain evidence="2 3">MS1.HAVA.3</strain>
    </source>
</reference>
<protein>
    <recommendedName>
        <fullName evidence="4">Cytochrome P450</fullName>
    </recommendedName>
</protein>
<dbReference type="InterPro" id="IPR036396">
    <property type="entry name" value="Cyt_P450_sf"/>
</dbReference>
<keyword evidence="3" id="KW-1185">Reference proteome</keyword>
<evidence type="ECO:0000256" key="1">
    <source>
        <dbReference type="SAM" id="MobiDB-lite"/>
    </source>
</evidence>
<dbReference type="InterPro" id="IPR017972">
    <property type="entry name" value="Cyt_P450_CS"/>
</dbReference>
<evidence type="ECO:0000313" key="3">
    <source>
        <dbReference type="Proteomes" id="UP001382904"/>
    </source>
</evidence>
<dbReference type="EMBL" id="JBBKAM010000002">
    <property type="protein sequence ID" value="MEJ8640983.1"/>
    <property type="molecule type" value="Genomic_DNA"/>
</dbReference>
<dbReference type="PROSITE" id="PS00086">
    <property type="entry name" value="CYTOCHROME_P450"/>
    <property type="match status" value="1"/>
</dbReference>
<feature type="region of interest" description="Disordered" evidence="1">
    <location>
        <begin position="1"/>
        <end position="33"/>
    </location>
</feature>
<feature type="compositionally biased region" description="Basic residues" evidence="1">
    <location>
        <begin position="10"/>
        <end position="24"/>
    </location>
</feature>
<gene>
    <name evidence="2" type="ORF">WKI68_04975</name>
</gene>
<evidence type="ECO:0008006" key="4">
    <source>
        <dbReference type="Google" id="ProtNLM"/>
    </source>
</evidence>
<dbReference type="Gene3D" id="1.10.630.10">
    <property type="entry name" value="Cytochrome P450"/>
    <property type="match status" value="1"/>
</dbReference>
<evidence type="ECO:0000313" key="2">
    <source>
        <dbReference type="EMBL" id="MEJ8640983.1"/>
    </source>
</evidence>
<accession>A0ABU8TZD3</accession>
<name>A0ABU8TZD3_9ACTN</name>
<dbReference type="Proteomes" id="UP001382904">
    <property type="component" value="Unassembled WGS sequence"/>
</dbReference>
<organism evidence="2 3">
    <name type="scientific">Streptomyces caledonius</name>
    <dbReference type="NCBI Taxonomy" id="3134107"/>
    <lineage>
        <taxon>Bacteria</taxon>
        <taxon>Bacillati</taxon>
        <taxon>Actinomycetota</taxon>
        <taxon>Actinomycetes</taxon>
        <taxon>Kitasatosporales</taxon>
        <taxon>Streptomycetaceae</taxon>
        <taxon>Streptomyces</taxon>
    </lineage>
</organism>
<proteinExistence type="predicted"/>
<dbReference type="SUPFAM" id="SSF48264">
    <property type="entry name" value="Cytochrome P450"/>
    <property type="match status" value="1"/>
</dbReference>
<comment type="caution">
    <text evidence="2">The sequence shown here is derived from an EMBL/GenBank/DDBJ whole genome shotgun (WGS) entry which is preliminary data.</text>
</comment>